<dbReference type="KEGG" id="maua:101824740"/>
<feature type="compositionally biased region" description="Gly residues" evidence="1">
    <location>
        <begin position="68"/>
        <end position="82"/>
    </location>
</feature>
<evidence type="ECO:0000256" key="1">
    <source>
        <dbReference type="SAM" id="MobiDB-lite"/>
    </source>
</evidence>
<proteinExistence type="predicted"/>
<feature type="region of interest" description="Disordered" evidence="1">
    <location>
        <begin position="186"/>
        <end position="209"/>
    </location>
</feature>
<dbReference type="CTD" id="100144748"/>
<dbReference type="AlphaFoldDB" id="A0A3Q0CZP6"/>
<evidence type="ECO:0000313" key="2">
    <source>
        <dbReference type="Proteomes" id="UP000886700"/>
    </source>
</evidence>
<sequence length="258" mass="27810">MAAASERRELSAAASRRPSAYPAAVHKESRHITVRRPASPPPPPPRQESRPPPKPEGRREEIGRRAGRAGGEAGRGGAPAGRGGERRRACPVWPRLSPGAAPASASAHRPGKENGRKLQPASGRGEPAWEGSKARWKDTRATVGTTFRRRSRVVLVGELSKFPFPSVCSGGKSLDPSALLDGHPGWGRPDPSSFRSERRIAPTGGPQERCRGQRLGSWLHKHPHPSTCPRHPSLLAAASLCTVTRRVLRLLFPFACNP</sequence>
<dbReference type="OrthoDB" id="9630558at2759"/>
<feature type="compositionally biased region" description="Basic and acidic residues" evidence="1">
    <location>
        <begin position="1"/>
        <end position="10"/>
    </location>
</feature>
<reference evidence="3" key="1">
    <citation type="submission" date="2025-08" db="UniProtKB">
        <authorList>
            <consortium name="RefSeq"/>
        </authorList>
    </citation>
    <scope>IDENTIFICATION</scope>
    <source>
        <tissue evidence="3">Liver</tissue>
    </source>
</reference>
<gene>
    <name evidence="3" type="primary">Klln</name>
</gene>
<name>A0A3Q0CZP6_MESAU</name>
<dbReference type="RefSeq" id="XP_021085839.1">
    <property type="nucleotide sequence ID" value="XM_021230180.2"/>
</dbReference>
<feature type="compositionally biased region" description="Low complexity" evidence="1">
    <location>
        <begin position="11"/>
        <end position="24"/>
    </location>
</feature>
<keyword evidence="2" id="KW-1185">Reference proteome</keyword>
<feature type="compositionally biased region" description="Basic and acidic residues" evidence="1">
    <location>
        <begin position="47"/>
        <end position="64"/>
    </location>
</feature>
<dbReference type="Proteomes" id="UP000886700">
    <property type="component" value="Unplaced"/>
</dbReference>
<feature type="compositionally biased region" description="Low complexity" evidence="1">
    <location>
        <begin position="97"/>
        <end position="107"/>
    </location>
</feature>
<organism evidence="2 3">
    <name type="scientific">Mesocricetus auratus</name>
    <name type="common">Golden hamster</name>
    <dbReference type="NCBI Taxonomy" id="10036"/>
    <lineage>
        <taxon>Eukaryota</taxon>
        <taxon>Metazoa</taxon>
        <taxon>Chordata</taxon>
        <taxon>Craniata</taxon>
        <taxon>Vertebrata</taxon>
        <taxon>Euteleostomi</taxon>
        <taxon>Mammalia</taxon>
        <taxon>Eutheria</taxon>
        <taxon>Euarchontoglires</taxon>
        <taxon>Glires</taxon>
        <taxon>Rodentia</taxon>
        <taxon>Myomorpha</taxon>
        <taxon>Muroidea</taxon>
        <taxon>Cricetidae</taxon>
        <taxon>Cricetinae</taxon>
        <taxon>Mesocricetus</taxon>
    </lineage>
</organism>
<evidence type="ECO:0000313" key="3">
    <source>
        <dbReference type="RefSeq" id="XP_021085839.1"/>
    </source>
</evidence>
<feature type="region of interest" description="Disordered" evidence="1">
    <location>
        <begin position="1"/>
        <end position="137"/>
    </location>
</feature>
<dbReference type="GeneID" id="101824740"/>
<accession>A0A3Q0CZP6</accession>
<protein>
    <submittedName>
        <fullName evidence="3">LOW QUALITY PROTEIN: killin</fullName>
    </submittedName>
</protein>